<feature type="region of interest" description="Disordered" evidence="1">
    <location>
        <begin position="1"/>
        <end position="53"/>
    </location>
</feature>
<feature type="region of interest" description="Disordered" evidence="1">
    <location>
        <begin position="68"/>
        <end position="116"/>
    </location>
</feature>
<gene>
    <name evidence="2" type="ORF">NDU88_001869</name>
</gene>
<dbReference type="Proteomes" id="UP001066276">
    <property type="component" value="Chromosome 7"/>
</dbReference>
<reference evidence="2" key="1">
    <citation type="journal article" date="2022" name="bioRxiv">
        <title>Sequencing and chromosome-scale assembly of the giantPleurodeles waltlgenome.</title>
        <authorList>
            <person name="Brown T."/>
            <person name="Elewa A."/>
            <person name="Iarovenko S."/>
            <person name="Subramanian E."/>
            <person name="Araus A.J."/>
            <person name="Petzold A."/>
            <person name="Susuki M."/>
            <person name="Suzuki K.-i.T."/>
            <person name="Hayashi T."/>
            <person name="Toyoda A."/>
            <person name="Oliveira C."/>
            <person name="Osipova E."/>
            <person name="Leigh N.D."/>
            <person name="Simon A."/>
            <person name="Yun M.H."/>
        </authorList>
    </citation>
    <scope>NUCLEOTIDE SEQUENCE</scope>
    <source>
        <strain evidence="2">20211129_DDA</strain>
        <tissue evidence="2">Liver</tissue>
    </source>
</reference>
<proteinExistence type="predicted"/>
<evidence type="ECO:0000313" key="3">
    <source>
        <dbReference type="Proteomes" id="UP001066276"/>
    </source>
</evidence>
<feature type="compositionally biased region" description="Basic residues" evidence="1">
    <location>
        <begin position="14"/>
        <end position="23"/>
    </location>
</feature>
<dbReference type="AlphaFoldDB" id="A0AAV7P8E6"/>
<dbReference type="EMBL" id="JANPWB010000011">
    <property type="protein sequence ID" value="KAJ1123399.1"/>
    <property type="molecule type" value="Genomic_DNA"/>
</dbReference>
<comment type="caution">
    <text evidence="2">The sequence shown here is derived from an EMBL/GenBank/DDBJ whole genome shotgun (WGS) entry which is preliminary data.</text>
</comment>
<keyword evidence="3" id="KW-1185">Reference proteome</keyword>
<evidence type="ECO:0000313" key="2">
    <source>
        <dbReference type="EMBL" id="KAJ1123399.1"/>
    </source>
</evidence>
<evidence type="ECO:0000256" key="1">
    <source>
        <dbReference type="SAM" id="MobiDB-lite"/>
    </source>
</evidence>
<protein>
    <submittedName>
        <fullName evidence="2">Uncharacterized protein</fullName>
    </submittedName>
</protein>
<feature type="compositionally biased region" description="Basic and acidic residues" evidence="1">
    <location>
        <begin position="1"/>
        <end position="10"/>
    </location>
</feature>
<accession>A0AAV7P8E6</accession>
<organism evidence="2 3">
    <name type="scientific">Pleurodeles waltl</name>
    <name type="common">Iberian ribbed newt</name>
    <dbReference type="NCBI Taxonomy" id="8319"/>
    <lineage>
        <taxon>Eukaryota</taxon>
        <taxon>Metazoa</taxon>
        <taxon>Chordata</taxon>
        <taxon>Craniata</taxon>
        <taxon>Vertebrata</taxon>
        <taxon>Euteleostomi</taxon>
        <taxon>Amphibia</taxon>
        <taxon>Batrachia</taxon>
        <taxon>Caudata</taxon>
        <taxon>Salamandroidea</taxon>
        <taxon>Salamandridae</taxon>
        <taxon>Pleurodelinae</taxon>
        <taxon>Pleurodeles</taxon>
    </lineage>
</organism>
<feature type="compositionally biased region" description="Polar residues" evidence="1">
    <location>
        <begin position="81"/>
        <end position="116"/>
    </location>
</feature>
<name>A0AAV7P8E6_PLEWA</name>
<sequence length="116" mass="12567">MKHMVRDVGSKTRTVGKFRKGSKSKSVMPVVRRQKHGLGLQDVGGSSRHSTGLQDLLATTPVLPALPASLASSPLEDQDQESALSPQTQIIESLSQPSSPMWSNQTCDSQTTWPVR</sequence>